<evidence type="ECO:0008006" key="3">
    <source>
        <dbReference type="Google" id="ProtNLM"/>
    </source>
</evidence>
<dbReference type="EMBL" id="JAPFFF010000041">
    <property type="protein sequence ID" value="KAK8841343.1"/>
    <property type="molecule type" value="Genomic_DNA"/>
</dbReference>
<evidence type="ECO:0000313" key="2">
    <source>
        <dbReference type="Proteomes" id="UP001470230"/>
    </source>
</evidence>
<keyword evidence="2" id="KW-1185">Reference proteome</keyword>
<dbReference type="Gene3D" id="1.25.40.20">
    <property type="entry name" value="Ankyrin repeat-containing domain"/>
    <property type="match status" value="1"/>
</dbReference>
<evidence type="ECO:0000313" key="1">
    <source>
        <dbReference type="EMBL" id="KAK8841343.1"/>
    </source>
</evidence>
<dbReference type="InterPro" id="IPR036770">
    <property type="entry name" value="Ankyrin_rpt-contain_sf"/>
</dbReference>
<proteinExistence type="predicted"/>
<accession>A0ABR2H580</accession>
<reference evidence="1 2" key="1">
    <citation type="submission" date="2024-04" db="EMBL/GenBank/DDBJ databases">
        <title>Tritrichomonas musculus Genome.</title>
        <authorList>
            <person name="Alves-Ferreira E."/>
            <person name="Grigg M."/>
            <person name="Lorenzi H."/>
            <person name="Galac M."/>
        </authorList>
    </citation>
    <scope>NUCLEOTIDE SEQUENCE [LARGE SCALE GENOMIC DNA]</scope>
    <source>
        <strain evidence="1 2">EAF2021</strain>
    </source>
</reference>
<dbReference type="PANTHER" id="PTHR24159:SF5">
    <property type="entry name" value="ANK_REP_REGION DOMAIN-CONTAINING PROTEIN"/>
    <property type="match status" value="1"/>
</dbReference>
<dbReference type="Proteomes" id="UP001470230">
    <property type="component" value="Unassembled WGS sequence"/>
</dbReference>
<dbReference type="PANTHER" id="PTHR24159">
    <property type="match status" value="1"/>
</dbReference>
<organism evidence="1 2">
    <name type="scientific">Tritrichomonas musculus</name>
    <dbReference type="NCBI Taxonomy" id="1915356"/>
    <lineage>
        <taxon>Eukaryota</taxon>
        <taxon>Metamonada</taxon>
        <taxon>Parabasalia</taxon>
        <taxon>Tritrichomonadida</taxon>
        <taxon>Tritrichomonadidae</taxon>
        <taxon>Tritrichomonas</taxon>
    </lineage>
</organism>
<name>A0ABR2H580_9EUKA</name>
<sequence length="362" mass="44159">MNIEEQVKQMQTIENSILNFIDKENNIEEFLQNLNQQIFEPNILTNKHKLKTFLYILSKIMSNHHRYPNFFEKIEKIFNLLLPYVKKYFTSYEIYKIYEQSPRFLLFLFSEKIIEINEDISEILLPEIFIYLFPKESRKRKLIEKIPDNFEEKQKIGENDDILSEIIRKDSIEEFITYVNQNDYFLGSQIKESIFETNYFLIEHKQTTLIEYAAFFGSTQIFRYLYKNGVELTSALWLYAIHSDNPEMIYLLEENKVEPPDKSYEKCLEESIKCHHNDITNYIKTNLIDYDIENIDNINFEEKYNENIYSYSFHYYDFLYFPQEIKNKIFFFYACEYDYFQIVEYFLKTVNIDINEKIILYI</sequence>
<protein>
    <recommendedName>
        <fullName evidence="3">DUF3447 domain-containing protein</fullName>
    </recommendedName>
</protein>
<comment type="caution">
    <text evidence="1">The sequence shown here is derived from an EMBL/GenBank/DDBJ whole genome shotgun (WGS) entry which is preliminary data.</text>
</comment>
<gene>
    <name evidence="1" type="ORF">M9Y10_026957</name>
</gene>
<dbReference type="SUPFAM" id="SSF48403">
    <property type="entry name" value="Ankyrin repeat"/>
    <property type="match status" value="1"/>
</dbReference>